<dbReference type="Gene3D" id="1.10.357.10">
    <property type="entry name" value="Tetracycline Repressor, domain 2"/>
    <property type="match status" value="1"/>
</dbReference>
<evidence type="ECO:0000256" key="1">
    <source>
        <dbReference type="ARBA" id="ARBA00023015"/>
    </source>
</evidence>
<dbReference type="Proteomes" id="UP000503164">
    <property type="component" value="Chromosome"/>
</dbReference>
<dbReference type="InterPro" id="IPR025996">
    <property type="entry name" value="MT1864/Rv1816-like_C"/>
</dbReference>
<organism evidence="4 5">
    <name type="scientific">Clavibacter capsici</name>
    <dbReference type="NCBI Taxonomy" id="1874630"/>
    <lineage>
        <taxon>Bacteria</taxon>
        <taxon>Bacillati</taxon>
        <taxon>Actinomycetota</taxon>
        <taxon>Actinomycetes</taxon>
        <taxon>Micrococcales</taxon>
        <taxon>Microbacteriaceae</taxon>
        <taxon>Clavibacter</taxon>
    </lineage>
</organism>
<evidence type="ECO:0000313" key="5">
    <source>
        <dbReference type="Proteomes" id="UP000503164"/>
    </source>
</evidence>
<dbReference type="InterPro" id="IPR009057">
    <property type="entry name" value="Homeodomain-like_sf"/>
</dbReference>
<gene>
    <name evidence="4" type="ORF">GW570_01760</name>
</gene>
<protein>
    <submittedName>
        <fullName evidence="4">TetR/AcrR family transcriptional regulator</fullName>
    </submittedName>
</protein>
<dbReference type="Pfam" id="PF13305">
    <property type="entry name" value="TetR_C_33"/>
    <property type="match status" value="1"/>
</dbReference>
<dbReference type="SUPFAM" id="SSF48498">
    <property type="entry name" value="Tetracyclin repressor-like, C-terminal domain"/>
    <property type="match status" value="1"/>
</dbReference>
<name>A0AAE7CDF1_9MICO</name>
<keyword evidence="5" id="KW-1185">Reference proteome</keyword>
<proteinExistence type="predicted"/>
<dbReference type="Gene3D" id="1.10.10.60">
    <property type="entry name" value="Homeodomain-like"/>
    <property type="match status" value="1"/>
</dbReference>
<dbReference type="InterPro" id="IPR036271">
    <property type="entry name" value="Tet_transcr_reg_TetR-rel_C_sf"/>
</dbReference>
<evidence type="ECO:0000256" key="2">
    <source>
        <dbReference type="ARBA" id="ARBA00023163"/>
    </source>
</evidence>
<dbReference type="EMBL" id="CP048049">
    <property type="protein sequence ID" value="QIS46241.1"/>
    <property type="molecule type" value="Genomic_DNA"/>
</dbReference>
<keyword evidence="2" id="KW-0804">Transcription</keyword>
<sequence>MMDEAGSAPLQLQALAESLGVRVPSLYKHVDGMPGLQRDVTVHGRGEMAHALREAVGGSADAEAVTRLAHAYRAWAVAHPARYALAMRPPAPGDDEDRAAAEDLAGVVYAVLAGYGLTGDDAVDATRFLRSALHGFVALETGGAFALSADTGRSWDRLVASVEAALEAWPRG</sequence>
<reference evidence="4 5" key="1">
    <citation type="journal article" date="2020" name="Mol. Plant Pathol.">
        <title>Plasmid composition and the chpG gene determine the virulence level of Clavibacter capsici natural isolates in pepper.</title>
        <authorList>
            <person name="Hwang I.S."/>
            <person name="Lee H.M."/>
            <person name="Oh E.J."/>
            <person name="Lee S."/>
            <person name="Heu S."/>
            <person name="Oh C.S."/>
        </authorList>
    </citation>
    <scope>NUCLEOTIDE SEQUENCE [LARGE SCALE GENOMIC DNA]</scope>
    <source>
        <strain evidence="4 5">1101</strain>
    </source>
</reference>
<dbReference type="SUPFAM" id="SSF46689">
    <property type="entry name" value="Homeodomain-like"/>
    <property type="match status" value="1"/>
</dbReference>
<feature type="domain" description="HTH-type transcriptional regulator MT1864/Rv1816-like C-terminal" evidence="3">
    <location>
        <begin position="66"/>
        <end position="161"/>
    </location>
</feature>
<accession>A0AAE7CDF1</accession>
<evidence type="ECO:0000259" key="3">
    <source>
        <dbReference type="Pfam" id="PF13305"/>
    </source>
</evidence>
<keyword evidence="1" id="KW-0805">Transcription regulation</keyword>
<evidence type="ECO:0000313" key="4">
    <source>
        <dbReference type="EMBL" id="QIS46241.1"/>
    </source>
</evidence>
<dbReference type="AlphaFoldDB" id="A0AAE7CDF1"/>